<evidence type="ECO:0000313" key="1">
    <source>
        <dbReference type="EMBL" id="AAF18142.1"/>
    </source>
</evidence>
<sequence length="71" mass="7041">MNNVKELSIKEMQQVTGGDQMSDGVNYGKGSSLSQGGAKCGLGIVGGLATIPSGPLGWLAGAAGVINSCMK</sequence>
<name>Q9REZ1_CARML</name>
<organism evidence="1">
    <name type="scientific">Carnobacterium maltaromaticum</name>
    <name type="common">Carnobacterium piscicola</name>
    <dbReference type="NCBI Taxonomy" id="2751"/>
    <lineage>
        <taxon>Bacteria</taxon>
        <taxon>Bacillati</taxon>
        <taxon>Bacillota</taxon>
        <taxon>Bacilli</taxon>
        <taxon>Lactobacillales</taxon>
        <taxon>Carnobacteriaceae</taxon>
        <taxon>Carnobacterium</taxon>
    </lineage>
</organism>
<proteinExistence type="predicted"/>
<dbReference type="EMBL" id="AF207838">
    <property type="protein sequence ID" value="AAF18142.1"/>
    <property type="molecule type" value="Genomic_DNA"/>
</dbReference>
<dbReference type="NCBIfam" id="TIGR01847">
    <property type="entry name" value="bacteriocin_sig"/>
    <property type="match status" value="1"/>
</dbReference>
<protein>
    <submittedName>
        <fullName evidence="1">Bacteriocin CbnA</fullName>
    </submittedName>
</protein>
<accession>Q9REZ1</accession>
<gene>
    <name evidence="1" type="primary">cbnA</name>
</gene>
<dbReference type="InterPro" id="IPR010133">
    <property type="entry name" value="Bacteriocin_signal_seq"/>
</dbReference>
<reference evidence="1" key="1">
    <citation type="journal article" date="2000" name="Microbiology">
        <title>Characterization of the genetic locus responsible for production and immunity of carnobacteriocin A: the immunity gene confers cross-protection to enterocin B.</title>
        <authorList>
            <person name="Franz C.M."/>
            <person name="van Belkum M.J."/>
            <person name="Worobo R.W."/>
            <person name="Vederas J.C."/>
            <person name="Stiles M.E."/>
        </authorList>
    </citation>
    <scope>NUCLEOTIDE SEQUENCE</scope>
    <source>
        <strain evidence="1">LV17A</strain>
    </source>
</reference>
<dbReference type="AlphaFoldDB" id="Q9REZ1"/>